<keyword evidence="2" id="KW-1185">Reference proteome</keyword>
<proteinExistence type="predicted"/>
<dbReference type="Proteomes" id="UP001301958">
    <property type="component" value="Unassembled WGS sequence"/>
</dbReference>
<organism evidence="1 2">
    <name type="scientific">Podospora fimiseda</name>
    <dbReference type="NCBI Taxonomy" id="252190"/>
    <lineage>
        <taxon>Eukaryota</taxon>
        <taxon>Fungi</taxon>
        <taxon>Dikarya</taxon>
        <taxon>Ascomycota</taxon>
        <taxon>Pezizomycotina</taxon>
        <taxon>Sordariomycetes</taxon>
        <taxon>Sordariomycetidae</taxon>
        <taxon>Sordariales</taxon>
        <taxon>Podosporaceae</taxon>
        <taxon>Podospora</taxon>
    </lineage>
</organism>
<sequence>MDTSRAAVDENTLRVLANQYFETSDLSLRKAIYGELRDTLIYSKNPAYIASLRAAQKDSQDKMKDWAIPKPITHAAA</sequence>
<dbReference type="EMBL" id="MU865294">
    <property type="protein sequence ID" value="KAK4231237.1"/>
    <property type="molecule type" value="Genomic_DNA"/>
</dbReference>
<accession>A0AAN7BXE3</accession>
<evidence type="ECO:0000313" key="1">
    <source>
        <dbReference type="EMBL" id="KAK4231237.1"/>
    </source>
</evidence>
<name>A0AAN7BXE3_9PEZI</name>
<reference evidence="1" key="2">
    <citation type="submission" date="2023-05" db="EMBL/GenBank/DDBJ databases">
        <authorList>
            <consortium name="Lawrence Berkeley National Laboratory"/>
            <person name="Steindorff A."/>
            <person name="Hensen N."/>
            <person name="Bonometti L."/>
            <person name="Westerberg I."/>
            <person name="Brannstrom I.O."/>
            <person name="Guillou S."/>
            <person name="Cros-Aarteil S."/>
            <person name="Calhoun S."/>
            <person name="Haridas S."/>
            <person name="Kuo A."/>
            <person name="Mondo S."/>
            <person name="Pangilinan J."/>
            <person name="Riley R."/>
            <person name="Labutti K."/>
            <person name="Andreopoulos B."/>
            <person name="Lipzen A."/>
            <person name="Chen C."/>
            <person name="Yanf M."/>
            <person name="Daum C."/>
            <person name="Ng V."/>
            <person name="Clum A."/>
            <person name="Ohm R."/>
            <person name="Martin F."/>
            <person name="Silar P."/>
            <person name="Natvig D."/>
            <person name="Lalanne C."/>
            <person name="Gautier V."/>
            <person name="Ament-Velasquez S.L."/>
            <person name="Kruys A."/>
            <person name="Hutchinson M.I."/>
            <person name="Powell A.J."/>
            <person name="Barry K."/>
            <person name="Miller A.N."/>
            <person name="Grigoriev I.V."/>
            <person name="Debuchy R."/>
            <person name="Gladieux P."/>
            <person name="Thoren M.H."/>
            <person name="Johannesson H."/>
        </authorList>
    </citation>
    <scope>NUCLEOTIDE SEQUENCE</scope>
    <source>
        <strain evidence="1">CBS 990.96</strain>
    </source>
</reference>
<dbReference type="AlphaFoldDB" id="A0AAN7BXE3"/>
<evidence type="ECO:0000313" key="2">
    <source>
        <dbReference type="Proteomes" id="UP001301958"/>
    </source>
</evidence>
<gene>
    <name evidence="1" type="ORF">QBC38DRAFT_451618</name>
</gene>
<protein>
    <submittedName>
        <fullName evidence="1">Uncharacterized protein</fullName>
    </submittedName>
</protein>
<comment type="caution">
    <text evidence="1">The sequence shown here is derived from an EMBL/GenBank/DDBJ whole genome shotgun (WGS) entry which is preliminary data.</text>
</comment>
<reference evidence="1" key="1">
    <citation type="journal article" date="2023" name="Mol. Phylogenet. Evol.">
        <title>Genome-scale phylogeny and comparative genomics of the fungal order Sordariales.</title>
        <authorList>
            <person name="Hensen N."/>
            <person name="Bonometti L."/>
            <person name="Westerberg I."/>
            <person name="Brannstrom I.O."/>
            <person name="Guillou S."/>
            <person name="Cros-Aarteil S."/>
            <person name="Calhoun S."/>
            <person name="Haridas S."/>
            <person name="Kuo A."/>
            <person name="Mondo S."/>
            <person name="Pangilinan J."/>
            <person name="Riley R."/>
            <person name="LaButti K."/>
            <person name="Andreopoulos B."/>
            <person name="Lipzen A."/>
            <person name="Chen C."/>
            <person name="Yan M."/>
            <person name="Daum C."/>
            <person name="Ng V."/>
            <person name="Clum A."/>
            <person name="Steindorff A."/>
            <person name="Ohm R.A."/>
            <person name="Martin F."/>
            <person name="Silar P."/>
            <person name="Natvig D.O."/>
            <person name="Lalanne C."/>
            <person name="Gautier V."/>
            <person name="Ament-Velasquez S.L."/>
            <person name="Kruys A."/>
            <person name="Hutchinson M.I."/>
            <person name="Powell A.J."/>
            <person name="Barry K."/>
            <person name="Miller A.N."/>
            <person name="Grigoriev I.V."/>
            <person name="Debuchy R."/>
            <person name="Gladieux P."/>
            <person name="Hiltunen Thoren M."/>
            <person name="Johannesson H."/>
        </authorList>
    </citation>
    <scope>NUCLEOTIDE SEQUENCE</scope>
    <source>
        <strain evidence="1">CBS 990.96</strain>
    </source>
</reference>